<comment type="subunit">
    <text evidence="6">Component of the Mediator complex.</text>
</comment>
<proteinExistence type="inferred from homology"/>
<evidence type="ECO:0000313" key="9">
    <source>
        <dbReference type="Proteomes" id="UP001642483"/>
    </source>
</evidence>
<evidence type="ECO:0000256" key="1">
    <source>
        <dbReference type="ARBA" id="ARBA00004123"/>
    </source>
</evidence>
<comment type="function">
    <text evidence="6">Component of the Mediator complex, a coactivator involved in the regulated transcription of nearly all RNA polymerase II-dependent genes. Mediator functions as a bridge to convey information from gene-specific regulatory proteins to the basal RNA polymerase II transcription machinery. Mediator is recruited to promoters by direct interactions with regulatory proteins and serves as a scaffold for the assembly of a functional preinitiation complex with RNA polymerase II and the general transcription factors.</text>
</comment>
<keyword evidence="9" id="KW-1185">Reference proteome</keyword>
<comment type="similarity">
    <text evidence="6">Belongs to the Mediator complex subunit 21 family.</text>
</comment>
<dbReference type="InterPro" id="IPR037212">
    <property type="entry name" value="Med7/Med21-like"/>
</dbReference>
<comment type="subcellular location">
    <subcellularLocation>
        <location evidence="1 6">Nucleus</location>
    </subcellularLocation>
</comment>
<dbReference type="SUPFAM" id="SSF140718">
    <property type="entry name" value="Mediator hinge subcomplex-like"/>
    <property type="match status" value="1"/>
</dbReference>
<protein>
    <recommendedName>
        <fullName evidence="6">Mediator of RNA polymerase II transcription subunit 21</fullName>
    </recommendedName>
</protein>
<feature type="coiled-coil region" evidence="7">
    <location>
        <begin position="81"/>
        <end position="108"/>
    </location>
</feature>
<keyword evidence="4 6" id="KW-0804">Transcription</keyword>
<dbReference type="InterPro" id="IPR021384">
    <property type="entry name" value="Mediator_Med21"/>
</dbReference>
<organism evidence="8 9">
    <name type="scientific">Clavelina lepadiformis</name>
    <name type="common">Light-bulb sea squirt</name>
    <name type="synonym">Ascidia lepadiformis</name>
    <dbReference type="NCBI Taxonomy" id="159417"/>
    <lineage>
        <taxon>Eukaryota</taxon>
        <taxon>Metazoa</taxon>
        <taxon>Chordata</taxon>
        <taxon>Tunicata</taxon>
        <taxon>Ascidiacea</taxon>
        <taxon>Aplousobranchia</taxon>
        <taxon>Clavelinidae</taxon>
        <taxon>Clavelina</taxon>
    </lineage>
</organism>
<evidence type="ECO:0000256" key="2">
    <source>
        <dbReference type="ARBA" id="ARBA00023015"/>
    </source>
</evidence>
<gene>
    <name evidence="8" type="ORF">CVLEPA_LOCUS5444</name>
</gene>
<keyword evidence="2 6" id="KW-0805">Transcription regulation</keyword>
<evidence type="ECO:0000313" key="8">
    <source>
        <dbReference type="EMBL" id="CAK8675920.1"/>
    </source>
</evidence>
<dbReference type="Pfam" id="PF11221">
    <property type="entry name" value="Med21"/>
    <property type="match status" value="1"/>
</dbReference>
<keyword evidence="3 6" id="KW-0010">Activator</keyword>
<evidence type="ECO:0000256" key="6">
    <source>
        <dbReference type="RuleBase" id="RU366036"/>
    </source>
</evidence>
<dbReference type="Gene3D" id="6.10.280.10">
    <property type="entry name" value="Mediator complex, subunit Med21"/>
    <property type="match status" value="1"/>
</dbReference>
<reference evidence="8 9" key="1">
    <citation type="submission" date="2024-02" db="EMBL/GenBank/DDBJ databases">
        <authorList>
            <person name="Daric V."/>
            <person name="Darras S."/>
        </authorList>
    </citation>
    <scope>NUCLEOTIDE SEQUENCE [LARGE SCALE GENOMIC DNA]</scope>
</reference>
<dbReference type="PANTHER" id="PTHR13381">
    <property type="entry name" value="RNA POLYMERASE II HOLOENZYME COMPONENT SRB7"/>
    <property type="match status" value="1"/>
</dbReference>
<dbReference type="EMBL" id="CAWYQH010000024">
    <property type="protein sequence ID" value="CAK8675920.1"/>
    <property type="molecule type" value="Genomic_DNA"/>
</dbReference>
<evidence type="ECO:0000256" key="7">
    <source>
        <dbReference type="SAM" id="Coils"/>
    </source>
</evidence>
<evidence type="ECO:0000256" key="4">
    <source>
        <dbReference type="ARBA" id="ARBA00023163"/>
    </source>
</evidence>
<evidence type="ECO:0000256" key="3">
    <source>
        <dbReference type="ARBA" id="ARBA00023159"/>
    </source>
</evidence>
<name>A0ABP0F8F4_CLALP</name>
<keyword evidence="5 6" id="KW-0539">Nucleus</keyword>
<dbReference type="PANTHER" id="PTHR13381:SF0">
    <property type="entry name" value="MEDIATOR OF RNA POLYMERASE II TRANSCRIPTION SUBUNIT 21"/>
    <property type="match status" value="1"/>
</dbReference>
<keyword evidence="7" id="KW-0175">Coiled coil</keyword>
<accession>A0ABP0F8F4</accession>
<dbReference type="Proteomes" id="UP001642483">
    <property type="component" value="Unassembled WGS sequence"/>
</dbReference>
<comment type="caution">
    <text evidence="8">The sequence shown here is derived from an EMBL/GenBank/DDBJ whole genome shotgun (WGS) entry which is preliminary data.</text>
</comment>
<sequence length="163" mass="17735">MSDRLTQLQDAVNQLAEHFCNSIGVLQQNAPSGSFSTLEKPAHKEAAASDESIQLFCQLIVRTAKDIDFLVDALPSEQSTHESQIANLQKLEEENQDAAKNLKLCVEHAEKQLASIQHALLDVANAQLAARQIEANLVCGVTPTTSLPNSETITGDFSDIPQR</sequence>
<evidence type="ECO:0000256" key="5">
    <source>
        <dbReference type="ARBA" id="ARBA00023242"/>
    </source>
</evidence>